<sequence>GIHEVIQWKHICVYTHTGPRSQTTNCLRLWMTLFFASCVFQFPFMHMLTFKRQIF</sequence>
<keyword evidence="3" id="KW-1185">Reference proteome</keyword>
<keyword evidence="1" id="KW-0812">Transmembrane</keyword>
<dbReference type="InParanoid" id="A0A7N5P8P6"/>
<evidence type="ECO:0000313" key="3">
    <source>
        <dbReference type="Proteomes" id="UP000008912"/>
    </source>
</evidence>
<protein>
    <submittedName>
        <fullName evidence="2">Uncharacterized protein</fullName>
    </submittedName>
</protein>
<reference evidence="2" key="3">
    <citation type="submission" date="2025-09" db="UniProtKB">
        <authorList>
            <consortium name="Ensembl"/>
        </authorList>
    </citation>
    <scope>IDENTIFICATION</scope>
</reference>
<dbReference type="AlphaFoldDB" id="A0A7N5P8P6"/>
<reference evidence="2" key="2">
    <citation type="submission" date="2025-08" db="UniProtKB">
        <authorList>
            <consortium name="Ensembl"/>
        </authorList>
    </citation>
    <scope>IDENTIFICATION</scope>
</reference>
<evidence type="ECO:0000256" key="1">
    <source>
        <dbReference type="SAM" id="Phobius"/>
    </source>
</evidence>
<accession>A0A7N5P8P6</accession>
<dbReference type="Ensembl" id="ENSAMET00000030858.1">
    <property type="protein sequence ID" value="ENSAMEP00000038068.1"/>
    <property type="gene ID" value="ENSAMEG00000028748.1"/>
</dbReference>
<feature type="transmembrane region" description="Helical" evidence="1">
    <location>
        <begin position="29"/>
        <end position="50"/>
    </location>
</feature>
<keyword evidence="1" id="KW-0472">Membrane</keyword>
<proteinExistence type="predicted"/>
<dbReference type="Proteomes" id="UP000008912">
    <property type="component" value="Unassembled WGS sequence"/>
</dbReference>
<reference evidence="2 3" key="1">
    <citation type="journal article" date="2010" name="Nature">
        <title>The sequence and de novo assembly of the giant panda genome.</title>
        <authorList>
            <person name="Li R."/>
            <person name="Fan W."/>
            <person name="Tian G."/>
            <person name="Zhu H."/>
            <person name="He L."/>
            <person name="Cai J."/>
            <person name="Huang Q."/>
            <person name="Cai Q."/>
            <person name="Li B."/>
            <person name="Bai Y."/>
            <person name="Zhang Z."/>
            <person name="Zhang Y."/>
            <person name="Wang W."/>
            <person name="Li J."/>
            <person name="Wei F."/>
            <person name="Li H."/>
            <person name="Jian M."/>
            <person name="Li J."/>
            <person name="Zhang Z."/>
            <person name="Nielsen R."/>
            <person name="Li D."/>
            <person name="Gu W."/>
            <person name="Yang Z."/>
            <person name="Xuan Z."/>
            <person name="Ryder O.A."/>
            <person name="Leung F.C."/>
            <person name="Zhou Y."/>
            <person name="Cao J."/>
            <person name="Sun X."/>
            <person name="Fu Y."/>
            <person name="Fang X."/>
            <person name="Guo X."/>
            <person name="Wang B."/>
            <person name="Hou R."/>
            <person name="Shen F."/>
            <person name="Mu B."/>
            <person name="Ni P."/>
            <person name="Lin R."/>
            <person name="Qian W."/>
            <person name="Wang G."/>
            <person name="Yu C."/>
            <person name="Nie W."/>
            <person name="Wang J."/>
            <person name="Wu Z."/>
            <person name="Liang H."/>
            <person name="Min J."/>
            <person name="Wu Q."/>
            <person name="Cheng S."/>
            <person name="Ruan J."/>
            <person name="Wang M."/>
            <person name="Shi Z."/>
            <person name="Wen M."/>
            <person name="Liu B."/>
            <person name="Ren X."/>
            <person name="Zheng H."/>
            <person name="Dong D."/>
            <person name="Cook K."/>
            <person name="Shan G."/>
            <person name="Zhang H."/>
            <person name="Kosiol C."/>
            <person name="Xie X."/>
            <person name="Lu Z."/>
            <person name="Zheng H."/>
            <person name="Li Y."/>
            <person name="Steiner C.C."/>
            <person name="Lam T.T."/>
            <person name="Lin S."/>
            <person name="Zhang Q."/>
            <person name="Li G."/>
            <person name="Tian J."/>
            <person name="Gong T."/>
            <person name="Liu H."/>
            <person name="Zhang D."/>
            <person name="Fang L."/>
            <person name="Ye C."/>
            <person name="Zhang J."/>
            <person name="Hu W."/>
            <person name="Xu A."/>
            <person name="Ren Y."/>
            <person name="Zhang G."/>
            <person name="Bruford M.W."/>
            <person name="Li Q."/>
            <person name="Ma L."/>
            <person name="Guo Y."/>
            <person name="An N."/>
            <person name="Hu Y."/>
            <person name="Zheng Y."/>
            <person name="Shi Y."/>
            <person name="Li Z."/>
            <person name="Liu Q."/>
            <person name="Chen Y."/>
            <person name="Zhao J."/>
            <person name="Qu N."/>
            <person name="Zhao S."/>
            <person name="Tian F."/>
            <person name="Wang X."/>
            <person name="Wang H."/>
            <person name="Xu L."/>
            <person name="Liu X."/>
            <person name="Vinar T."/>
            <person name="Wang Y."/>
            <person name="Lam T.W."/>
            <person name="Yiu S.M."/>
            <person name="Liu S."/>
            <person name="Zhang H."/>
            <person name="Li D."/>
            <person name="Huang Y."/>
            <person name="Wang X."/>
            <person name="Yang G."/>
            <person name="Jiang Z."/>
            <person name="Wang J."/>
            <person name="Qin N."/>
            <person name="Li L."/>
            <person name="Li J."/>
            <person name="Bolund L."/>
            <person name="Kristiansen K."/>
            <person name="Wong G.K."/>
            <person name="Olson M."/>
            <person name="Zhang X."/>
            <person name="Li S."/>
            <person name="Yang H."/>
            <person name="Wang J."/>
            <person name="Wang J."/>
        </authorList>
    </citation>
    <scope>NUCLEOTIDE SEQUENCE [LARGE SCALE GENOMIC DNA]</scope>
</reference>
<keyword evidence="1" id="KW-1133">Transmembrane helix</keyword>
<name>A0A7N5P8P6_AILME</name>
<organism evidence="2 3">
    <name type="scientific">Ailuropoda melanoleuca</name>
    <name type="common">Giant panda</name>
    <dbReference type="NCBI Taxonomy" id="9646"/>
    <lineage>
        <taxon>Eukaryota</taxon>
        <taxon>Metazoa</taxon>
        <taxon>Chordata</taxon>
        <taxon>Craniata</taxon>
        <taxon>Vertebrata</taxon>
        <taxon>Euteleostomi</taxon>
        <taxon>Mammalia</taxon>
        <taxon>Eutheria</taxon>
        <taxon>Laurasiatheria</taxon>
        <taxon>Carnivora</taxon>
        <taxon>Caniformia</taxon>
        <taxon>Ursidae</taxon>
        <taxon>Ailuropoda</taxon>
    </lineage>
</organism>
<evidence type="ECO:0000313" key="2">
    <source>
        <dbReference type="Ensembl" id="ENSAMEP00000038068.1"/>
    </source>
</evidence>